<evidence type="ECO:0000256" key="7">
    <source>
        <dbReference type="SAM" id="MobiDB-lite"/>
    </source>
</evidence>
<dbReference type="Proteomes" id="UP001549257">
    <property type="component" value="Unassembled WGS sequence"/>
</dbReference>
<evidence type="ECO:0000256" key="8">
    <source>
        <dbReference type="SAM" id="Phobius"/>
    </source>
</evidence>
<dbReference type="PANTHER" id="PTHR30576:SF10">
    <property type="entry name" value="SLL5057 PROTEIN"/>
    <property type="match status" value="1"/>
</dbReference>
<organism evidence="10 11">
    <name type="scientific">Conyzicola nivalis</name>
    <dbReference type="NCBI Taxonomy" id="1477021"/>
    <lineage>
        <taxon>Bacteria</taxon>
        <taxon>Bacillati</taxon>
        <taxon>Actinomycetota</taxon>
        <taxon>Actinomycetes</taxon>
        <taxon>Micrococcales</taxon>
        <taxon>Microbacteriaceae</taxon>
        <taxon>Conyzicola</taxon>
    </lineage>
</organism>
<dbReference type="InterPro" id="IPR003362">
    <property type="entry name" value="Bact_transf"/>
</dbReference>
<evidence type="ECO:0000256" key="5">
    <source>
        <dbReference type="ARBA" id="ARBA00022989"/>
    </source>
</evidence>
<keyword evidence="5 8" id="KW-1133">Transmembrane helix</keyword>
<evidence type="ECO:0000313" key="10">
    <source>
        <dbReference type="EMBL" id="MET4583987.1"/>
    </source>
</evidence>
<name>A0ABV2QSK2_9MICO</name>
<feature type="transmembrane region" description="Helical" evidence="8">
    <location>
        <begin position="338"/>
        <end position="359"/>
    </location>
</feature>
<feature type="transmembrane region" description="Helical" evidence="8">
    <location>
        <begin position="137"/>
        <end position="156"/>
    </location>
</feature>
<feature type="transmembrane region" description="Helical" evidence="8">
    <location>
        <begin position="162"/>
        <end position="182"/>
    </location>
</feature>
<evidence type="ECO:0000259" key="9">
    <source>
        <dbReference type="Pfam" id="PF02397"/>
    </source>
</evidence>
<evidence type="ECO:0000256" key="3">
    <source>
        <dbReference type="ARBA" id="ARBA00022679"/>
    </source>
</evidence>
<evidence type="ECO:0000256" key="2">
    <source>
        <dbReference type="ARBA" id="ARBA00006464"/>
    </source>
</evidence>
<evidence type="ECO:0000256" key="1">
    <source>
        <dbReference type="ARBA" id="ARBA00004141"/>
    </source>
</evidence>
<keyword evidence="4 8" id="KW-0812">Transmembrane</keyword>
<evidence type="ECO:0000256" key="6">
    <source>
        <dbReference type="ARBA" id="ARBA00023136"/>
    </source>
</evidence>
<comment type="caution">
    <text evidence="10">The sequence shown here is derived from an EMBL/GenBank/DDBJ whole genome shotgun (WGS) entry which is preliminary data.</text>
</comment>
<evidence type="ECO:0000313" key="11">
    <source>
        <dbReference type="Proteomes" id="UP001549257"/>
    </source>
</evidence>
<feature type="transmembrane region" description="Helical" evidence="8">
    <location>
        <begin position="97"/>
        <end position="116"/>
    </location>
</feature>
<dbReference type="PANTHER" id="PTHR30576">
    <property type="entry name" value="COLANIC BIOSYNTHESIS UDP-GLUCOSE LIPID CARRIER TRANSFERASE"/>
    <property type="match status" value="1"/>
</dbReference>
<feature type="compositionally biased region" description="Low complexity" evidence="7">
    <location>
        <begin position="42"/>
        <end position="54"/>
    </location>
</feature>
<sequence length="526" mass="57258">MVEFALSRSRSRRVALQHPLHSTIGAHGTQPHSARSGVKETPASSPLADSPASGARWASSYRTKLRVTDAATIVAAVGATFLARFGFDTAETFDSPAAARFALMSALVVLAWAFSLSAFRSRDPRVVGIGASEYKRVAHASTTTFGLLAVVFLVFQADTARWFLTLAFPLGLFSLLLGRWLWRQWLMSQRKTGHFLSRVIVIGKQPDVEKVVSQIRSSSGAAYSVVGAVVEENDAAPAMGQLDDLVVLSGLARAAEFARTLGVEGVVVAGQPNGGSDYIHDLAWQLEGTTADLILATSLANVAGPRIHFRPVEGLPLIHVEIPQFDGGKHVAKRAMDVTIAATALLLLAPVFAVIAIMVRLDSEGSSFFAQERVGRGGVPFRIFKFRSMNAAAPQQLETLTASSEGNGVLFKMKNDPRVTRLGRTLRKYSLDELPQLWNVLVGDMSLVGPRPPLAQEVSAYEDHVHRRLYIKPGLTGMWQVNGRSNLSWEDSVRLDLYYVENWSIMGDLIILWRTVKVVAQPVGAY</sequence>
<keyword evidence="6 8" id="KW-0472">Membrane</keyword>
<reference evidence="10 11" key="1">
    <citation type="submission" date="2024-06" db="EMBL/GenBank/DDBJ databases">
        <title>Sorghum-associated microbial communities from plants grown in Nebraska, USA.</title>
        <authorList>
            <person name="Schachtman D."/>
        </authorList>
    </citation>
    <scope>NUCLEOTIDE SEQUENCE [LARGE SCALE GENOMIC DNA]</scope>
    <source>
        <strain evidence="10 11">2857</strain>
    </source>
</reference>
<proteinExistence type="inferred from homology"/>
<accession>A0ABV2QSK2</accession>
<gene>
    <name evidence="10" type="ORF">ABIE21_003518</name>
</gene>
<feature type="domain" description="Bacterial sugar transferase" evidence="9">
    <location>
        <begin position="333"/>
        <end position="520"/>
    </location>
</feature>
<keyword evidence="11" id="KW-1185">Reference proteome</keyword>
<dbReference type="InterPro" id="IPR017475">
    <property type="entry name" value="EPS_sugar_tfrase"/>
</dbReference>
<comment type="subcellular location">
    <subcellularLocation>
        <location evidence="1">Membrane</location>
        <topology evidence="1">Multi-pass membrane protein</topology>
    </subcellularLocation>
</comment>
<dbReference type="EMBL" id="JBEPSJ010000005">
    <property type="protein sequence ID" value="MET4583987.1"/>
    <property type="molecule type" value="Genomic_DNA"/>
</dbReference>
<dbReference type="NCBIfam" id="TIGR03025">
    <property type="entry name" value="EPS_sugtrans"/>
    <property type="match status" value="1"/>
</dbReference>
<feature type="transmembrane region" description="Helical" evidence="8">
    <location>
        <begin position="67"/>
        <end position="85"/>
    </location>
</feature>
<dbReference type="Pfam" id="PF13727">
    <property type="entry name" value="CoA_binding_3"/>
    <property type="match status" value="1"/>
</dbReference>
<comment type="similarity">
    <text evidence="2">Belongs to the bacterial sugar transferase family.</text>
</comment>
<dbReference type="Pfam" id="PF02397">
    <property type="entry name" value="Bac_transf"/>
    <property type="match status" value="1"/>
</dbReference>
<evidence type="ECO:0000256" key="4">
    <source>
        <dbReference type="ARBA" id="ARBA00022692"/>
    </source>
</evidence>
<keyword evidence="3" id="KW-0808">Transferase</keyword>
<feature type="region of interest" description="Disordered" evidence="7">
    <location>
        <begin position="21"/>
        <end position="54"/>
    </location>
</feature>
<protein>
    <submittedName>
        <fullName evidence="10">Exopolysaccharide biosynthesis polyprenyl glycosylphosphotransferase</fullName>
    </submittedName>
</protein>